<evidence type="ECO:0000256" key="4">
    <source>
        <dbReference type="ARBA" id="ARBA00023136"/>
    </source>
</evidence>
<protein>
    <submittedName>
        <fullName evidence="7">RDD family protein</fullName>
    </submittedName>
</protein>
<dbReference type="RefSeq" id="WP_207338041.1">
    <property type="nucleotide sequence ID" value="NZ_JAFMYU010000026.1"/>
</dbReference>
<proteinExistence type="predicted"/>
<dbReference type="Pfam" id="PF06271">
    <property type="entry name" value="RDD"/>
    <property type="match status" value="1"/>
</dbReference>
<comment type="subcellular location">
    <subcellularLocation>
        <location evidence="1">Membrane</location>
        <topology evidence="1">Multi-pass membrane protein</topology>
    </subcellularLocation>
</comment>
<feature type="transmembrane region" description="Helical" evidence="5">
    <location>
        <begin position="56"/>
        <end position="76"/>
    </location>
</feature>
<keyword evidence="2 5" id="KW-0812">Transmembrane</keyword>
<sequence length="232" mass="25916">MNVSIQTAQNVSLQYETASIGDRMVALLIDYVIFLGWFLLTALLPSRLGFSLSNYYYIFVVTMPVAFYDLACEWLLNGQSVGKIAMKIRVVMLDGSQPTLGAYLLRWVLRLLEISALPAIGLITMAISHRGQRLGDVAAGTTVVVVRQKLTFNDLNYSNLDDDQPILLPEVAQLTDRDMATIRDVLALNSTMLIVKTADQLRQILDLQTALPSRELLQQVIHDHQQLVTPVQ</sequence>
<evidence type="ECO:0000256" key="3">
    <source>
        <dbReference type="ARBA" id="ARBA00022989"/>
    </source>
</evidence>
<evidence type="ECO:0000313" key="7">
    <source>
        <dbReference type="EMBL" id="MBO0934078.1"/>
    </source>
</evidence>
<evidence type="ECO:0000256" key="5">
    <source>
        <dbReference type="SAM" id="Phobius"/>
    </source>
</evidence>
<feature type="domain" description="RDD" evidence="6">
    <location>
        <begin position="17"/>
        <end position="140"/>
    </location>
</feature>
<dbReference type="AlphaFoldDB" id="A0A939GA66"/>
<evidence type="ECO:0000256" key="2">
    <source>
        <dbReference type="ARBA" id="ARBA00022692"/>
    </source>
</evidence>
<keyword evidence="3 5" id="KW-1133">Transmembrane helix</keyword>
<evidence type="ECO:0000259" key="6">
    <source>
        <dbReference type="Pfam" id="PF06271"/>
    </source>
</evidence>
<dbReference type="PANTHER" id="PTHR38480">
    <property type="entry name" value="SLR0254 PROTEIN"/>
    <property type="match status" value="1"/>
</dbReference>
<comment type="caution">
    <text evidence="7">The sequence shown here is derived from an EMBL/GenBank/DDBJ whole genome shotgun (WGS) entry which is preliminary data.</text>
</comment>
<dbReference type="InterPro" id="IPR010432">
    <property type="entry name" value="RDD"/>
</dbReference>
<name>A0A939GA66_9BACT</name>
<keyword evidence="4 5" id="KW-0472">Membrane</keyword>
<gene>
    <name evidence="7" type="ORF">J2I48_23925</name>
</gene>
<dbReference type="GO" id="GO:0016020">
    <property type="term" value="C:membrane"/>
    <property type="evidence" value="ECO:0007669"/>
    <property type="project" value="UniProtKB-SubCell"/>
</dbReference>
<evidence type="ECO:0000256" key="1">
    <source>
        <dbReference type="ARBA" id="ARBA00004141"/>
    </source>
</evidence>
<evidence type="ECO:0000313" key="8">
    <source>
        <dbReference type="Proteomes" id="UP000664795"/>
    </source>
</evidence>
<dbReference type="EMBL" id="JAFMYU010000026">
    <property type="protein sequence ID" value="MBO0934078.1"/>
    <property type="molecule type" value="Genomic_DNA"/>
</dbReference>
<organism evidence="7 8">
    <name type="scientific">Fibrella aquatilis</name>
    <dbReference type="NCBI Taxonomy" id="2817059"/>
    <lineage>
        <taxon>Bacteria</taxon>
        <taxon>Pseudomonadati</taxon>
        <taxon>Bacteroidota</taxon>
        <taxon>Cytophagia</taxon>
        <taxon>Cytophagales</taxon>
        <taxon>Spirosomataceae</taxon>
        <taxon>Fibrella</taxon>
    </lineage>
</organism>
<feature type="transmembrane region" description="Helical" evidence="5">
    <location>
        <begin position="24"/>
        <end position="44"/>
    </location>
</feature>
<dbReference type="PANTHER" id="PTHR38480:SF1">
    <property type="entry name" value="SLR0254 PROTEIN"/>
    <property type="match status" value="1"/>
</dbReference>
<dbReference type="Proteomes" id="UP000664795">
    <property type="component" value="Unassembled WGS sequence"/>
</dbReference>
<reference evidence="7 8" key="1">
    <citation type="submission" date="2021-03" db="EMBL/GenBank/DDBJ databases">
        <title>Fibrella sp. HMF5036 genome sequencing and assembly.</title>
        <authorList>
            <person name="Kang H."/>
            <person name="Kim H."/>
            <person name="Bae S."/>
            <person name="Joh K."/>
        </authorList>
    </citation>
    <scope>NUCLEOTIDE SEQUENCE [LARGE SCALE GENOMIC DNA]</scope>
    <source>
        <strain evidence="7 8">HMF5036</strain>
    </source>
</reference>
<keyword evidence="8" id="KW-1185">Reference proteome</keyword>
<accession>A0A939GA66</accession>